<protein>
    <recommendedName>
        <fullName evidence="1">CHK kinase-like domain-containing protein</fullName>
    </recommendedName>
</protein>
<dbReference type="PANTHER" id="PTHR23020:SF41">
    <property type="entry name" value="AMINOGLYCOSIDE PHOSPHOTRANSFERASE DOMAIN-CONTAINING PROTEIN"/>
    <property type="match status" value="1"/>
</dbReference>
<dbReference type="KEGG" id="smag:AN936_10980"/>
<dbReference type="Proteomes" id="UP000058074">
    <property type="component" value="Chromosome"/>
</dbReference>
<dbReference type="SUPFAM" id="SSF56112">
    <property type="entry name" value="Protein kinase-like (PK-like)"/>
    <property type="match status" value="1"/>
</dbReference>
<evidence type="ECO:0000313" key="3">
    <source>
        <dbReference type="Proteomes" id="UP000058074"/>
    </source>
</evidence>
<gene>
    <name evidence="2" type="ORF">AN936_10980</name>
</gene>
<reference evidence="2 3" key="1">
    <citation type="journal article" date="2015" name="Genome Announc.">
        <title>Complete Genome Sequence of Polypropylene Glycol- and Polyethylene Glycol-Degrading Sphingopyxis macrogoltabida Strain EY-1.</title>
        <authorList>
            <person name="Ohtsubo Y."/>
            <person name="Nagata Y."/>
            <person name="Numata M."/>
            <person name="Tsuchikane K."/>
            <person name="Hosoyama A."/>
            <person name="Yamazoe A."/>
            <person name="Tsuda M."/>
            <person name="Fujita N."/>
            <person name="Kawai F."/>
        </authorList>
    </citation>
    <scope>NUCLEOTIDE SEQUENCE [LARGE SCALE GENOMIC DNA]</scope>
    <source>
        <strain evidence="2 3">EY-1</strain>
    </source>
</reference>
<dbReference type="PANTHER" id="PTHR23020">
    <property type="entry name" value="UNCHARACTERIZED NUCLEAR HORMONE RECEPTOR-RELATED"/>
    <property type="match status" value="1"/>
</dbReference>
<sequence length="364" mass="39808">MNLANAPAGLVADRPVPRPENVDAAWIETMLAGAGYSVAVAALSVERIGTGQLGDTARFRLTYAPGSDAAPATLIGKFSSTDPTSLDVAATWSLYTREVRFYRELAAKARIVVPVCYGAQIDAAGGFALLLEDLAPAAPGDQFKGLSDRHAERAVREAARLHAAFWEQGESAEYSWLDTEAGAQPFYTPGIFRSTWPGFRDRYDALLSDRQREVCDALAEGYDVYDRPRPRPRCITHNDFRPDNMLFDDDRLVVVDWQSVALGAGAVDVAYLIGGGYAPEARRAVEPVLIDAYLDELGGQGVTGYSRAEFEADYRHFTFAGINVAVGAAMLVQRTERGDQMFLTMLDRHVSHVLDHDALSLLRE</sequence>
<dbReference type="InterPro" id="IPR052961">
    <property type="entry name" value="Oxido-Kinase-like_Enzymes"/>
</dbReference>
<evidence type="ECO:0000313" key="2">
    <source>
        <dbReference type="EMBL" id="ALH80875.1"/>
    </source>
</evidence>
<dbReference type="AlphaFoldDB" id="A0A0N7GSJ3"/>
<dbReference type="PATRIC" id="fig|33050.5.peg.2272"/>
<dbReference type="InterPro" id="IPR011009">
    <property type="entry name" value="Kinase-like_dom_sf"/>
</dbReference>
<feature type="domain" description="CHK kinase-like" evidence="1">
    <location>
        <begin position="129"/>
        <end position="303"/>
    </location>
</feature>
<evidence type="ECO:0000259" key="1">
    <source>
        <dbReference type="SMART" id="SM00587"/>
    </source>
</evidence>
<dbReference type="SMART" id="SM00587">
    <property type="entry name" value="CHK"/>
    <property type="match status" value="1"/>
</dbReference>
<name>A0A0N7GSJ3_SPHMC</name>
<proteinExistence type="predicted"/>
<dbReference type="OrthoDB" id="3806873at2"/>
<dbReference type="RefSeq" id="WP_054588176.1">
    <property type="nucleotide sequence ID" value="NZ_CP012700.1"/>
</dbReference>
<dbReference type="InterPro" id="IPR015897">
    <property type="entry name" value="CHK_kinase-like"/>
</dbReference>
<dbReference type="InterPro" id="IPR002575">
    <property type="entry name" value="Aminoglycoside_PTrfase"/>
</dbReference>
<dbReference type="Gene3D" id="3.90.1200.10">
    <property type="match status" value="1"/>
</dbReference>
<dbReference type="EMBL" id="CP012700">
    <property type="protein sequence ID" value="ALH80875.1"/>
    <property type="molecule type" value="Genomic_DNA"/>
</dbReference>
<dbReference type="Pfam" id="PF01636">
    <property type="entry name" value="APH"/>
    <property type="match status" value="1"/>
</dbReference>
<accession>A0A0N7GSJ3</accession>
<organism evidence="2 3">
    <name type="scientific">Sphingopyxis macrogoltabida</name>
    <name type="common">Sphingomonas macrogoltabidus</name>
    <dbReference type="NCBI Taxonomy" id="33050"/>
    <lineage>
        <taxon>Bacteria</taxon>
        <taxon>Pseudomonadati</taxon>
        <taxon>Pseudomonadota</taxon>
        <taxon>Alphaproteobacteria</taxon>
        <taxon>Sphingomonadales</taxon>
        <taxon>Sphingomonadaceae</taxon>
        <taxon>Sphingopyxis</taxon>
    </lineage>
</organism>